<comment type="caution">
    <text evidence="2">The sequence shown here is derived from an EMBL/GenBank/DDBJ whole genome shotgun (WGS) entry which is preliminary data.</text>
</comment>
<proteinExistence type="predicted"/>
<dbReference type="AlphaFoldDB" id="A0A812SJE0"/>
<protein>
    <submittedName>
        <fullName evidence="2">Uncharacterized protein</fullName>
    </submittedName>
</protein>
<dbReference type="Proteomes" id="UP000604046">
    <property type="component" value="Unassembled WGS sequence"/>
</dbReference>
<keyword evidence="1" id="KW-1133">Transmembrane helix</keyword>
<keyword evidence="1" id="KW-0812">Transmembrane</keyword>
<feature type="transmembrane region" description="Helical" evidence="1">
    <location>
        <begin position="229"/>
        <end position="248"/>
    </location>
</feature>
<keyword evidence="1" id="KW-0472">Membrane</keyword>
<feature type="transmembrane region" description="Helical" evidence="1">
    <location>
        <begin position="181"/>
        <end position="201"/>
    </location>
</feature>
<gene>
    <name evidence="2" type="ORF">SNAT2548_LOCUS27368</name>
</gene>
<feature type="transmembrane region" description="Helical" evidence="1">
    <location>
        <begin position="63"/>
        <end position="84"/>
    </location>
</feature>
<feature type="transmembrane region" description="Helical" evidence="1">
    <location>
        <begin position="90"/>
        <end position="111"/>
    </location>
</feature>
<feature type="transmembrane region" description="Helical" evidence="1">
    <location>
        <begin position="152"/>
        <end position="174"/>
    </location>
</feature>
<accession>A0A812SJE0</accession>
<name>A0A812SJE0_9DINO</name>
<feature type="transmembrane region" description="Helical" evidence="1">
    <location>
        <begin position="30"/>
        <end position="51"/>
    </location>
</feature>
<evidence type="ECO:0000313" key="3">
    <source>
        <dbReference type="Proteomes" id="UP000604046"/>
    </source>
</evidence>
<dbReference type="EMBL" id="CAJNDS010002465">
    <property type="protein sequence ID" value="CAE7487985.1"/>
    <property type="molecule type" value="Genomic_DNA"/>
</dbReference>
<evidence type="ECO:0000313" key="2">
    <source>
        <dbReference type="EMBL" id="CAE7487985.1"/>
    </source>
</evidence>
<sequence>MECVADGGKNGDIIIRDPYLFPLAHAVRTAMLFATSALGILFASSFFCPAIRSGPWNLTKKICCWYLGLNSFGCALEAAATVFLSESDGLALIAAARMVLITSLAPLLAAANGAAQSIWPSKWWQLIWILSILFLISSLALFVTFLVLLKDFALLALGCIMGCGAFYCAGLWCLVIRKVSFAFAFAGPAGAALLLVSYVVLGVSDLGCGPQAHVDCYKNCFMGQGGGHYIPSFVVMVLANLAITMFFAQDTLQMKLAFWGPGNPAPEAGHVTPPG</sequence>
<organism evidence="2 3">
    <name type="scientific">Symbiodinium natans</name>
    <dbReference type="NCBI Taxonomy" id="878477"/>
    <lineage>
        <taxon>Eukaryota</taxon>
        <taxon>Sar</taxon>
        <taxon>Alveolata</taxon>
        <taxon>Dinophyceae</taxon>
        <taxon>Suessiales</taxon>
        <taxon>Symbiodiniaceae</taxon>
        <taxon>Symbiodinium</taxon>
    </lineage>
</organism>
<feature type="transmembrane region" description="Helical" evidence="1">
    <location>
        <begin position="123"/>
        <end position="146"/>
    </location>
</feature>
<evidence type="ECO:0000256" key="1">
    <source>
        <dbReference type="SAM" id="Phobius"/>
    </source>
</evidence>
<keyword evidence="3" id="KW-1185">Reference proteome</keyword>
<reference evidence="2" key="1">
    <citation type="submission" date="2021-02" db="EMBL/GenBank/DDBJ databases">
        <authorList>
            <person name="Dougan E. K."/>
            <person name="Rhodes N."/>
            <person name="Thang M."/>
            <person name="Chan C."/>
        </authorList>
    </citation>
    <scope>NUCLEOTIDE SEQUENCE</scope>
</reference>